<dbReference type="InterPro" id="IPR038763">
    <property type="entry name" value="DHH_sf"/>
</dbReference>
<evidence type="ECO:0000313" key="4">
    <source>
        <dbReference type="EMBL" id="QJA98228.1"/>
    </source>
</evidence>
<dbReference type="Pfam" id="PF02272">
    <property type="entry name" value="DHHA1"/>
    <property type="match status" value="1"/>
</dbReference>
<dbReference type="Pfam" id="PF21763">
    <property type="entry name" value="DHH_CID"/>
    <property type="match status" value="1"/>
</dbReference>
<sequence length="455" mass="49513">MTQFEDKAKQLADIILNESHVHIISHVDADGLTSGGIICTALERAGISYSIDFIRQLTGNVITQIADLNPGLVVFTDLGSGMCNQITNSGIRAIISDHHRIEGNHPNMLNPHMFGIDGSTELSGSGTTFLIARAMGNNDDLSGLAVVGAIGDMQQFKNNKLIGVNKYIVDIGVSCGSVICETDIMLFGKQTRPIFKMLQYSSDPFLPGLTGNEVACVNFIKEAGVHQHGEKWLRWIDISSEEKQKIIMALFLYASQSDIPKYKIDRLLGEVYTLAKEQEGKETRDAAEYSTLLNATARYDHADIGLAVCMGDRKVMYDRATVLLANHRKNLVDGMNLVKFQGMTKLNNLQYFDAGSKIKDTIVGIIAGMSYSLVDDKTLPIIAFADTKDGVKVSSRGNYDLVRNGLNLAIAMNTVSTSLGGSGGGHDIAAGAHIPKHAKTDFIQMLDKIIGEQIR</sequence>
<dbReference type="InterPro" id="IPR001667">
    <property type="entry name" value="DDH_dom"/>
</dbReference>
<dbReference type="SUPFAM" id="SSF64182">
    <property type="entry name" value="DHH phosphoesterases"/>
    <property type="match status" value="1"/>
</dbReference>
<evidence type="ECO:0000259" key="3">
    <source>
        <dbReference type="Pfam" id="PF21763"/>
    </source>
</evidence>
<dbReference type="GO" id="GO:0003676">
    <property type="term" value="F:nucleic acid binding"/>
    <property type="evidence" value="ECO:0007669"/>
    <property type="project" value="InterPro"/>
</dbReference>
<evidence type="ECO:0000259" key="2">
    <source>
        <dbReference type="Pfam" id="PF02272"/>
    </source>
</evidence>
<reference evidence="4" key="1">
    <citation type="submission" date="2020-03" db="EMBL/GenBank/DDBJ databases">
        <title>The deep terrestrial virosphere.</title>
        <authorList>
            <person name="Holmfeldt K."/>
            <person name="Nilsson E."/>
            <person name="Simone D."/>
            <person name="Lopez-Fernandez M."/>
            <person name="Wu X."/>
            <person name="de Brujin I."/>
            <person name="Lundin D."/>
            <person name="Andersson A."/>
            <person name="Bertilsson S."/>
            <person name="Dopson M."/>
        </authorList>
    </citation>
    <scope>NUCLEOTIDE SEQUENCE</scope>
    <source>
        <strain evidence="4">MM171A02098</strain>
    </source>
</reference>
<dbReference type="InterPro" id="IPR048515">
    <property type="entry name" value="DHH_CID"/>
</dbReference>
<feature type="domain" description="DDH" evidence="1">
    <location>
        <begin position="21"/>
        <end position="133"/>
    </location>
</feature>
<accession>A0A6M3M080</accession>
<feature type="domain" description="DHH-CID" evidence="3">
    <location>
        <begin position="186"/>
        <end position="267"/>
    </location>
</feature>
<dbReference type="Pfam" id="PF01368">
    <property type="entry name" value="DHH"/>
    <property type="match status" value="1"/>
</dbReference>
<organism evidence="4">
    <name type="scientific">viral metagenome</name>
    <dbReference type="NCBI Taxonomy" id="1070528"/>
    <lineage>
        <taxon>unclassified sequences</taxon>
        <taxon>metagenomes</taxon>
        <taxon>organismal metagenomes</taxon>
    </lineage>
</organism>
<dbReference type="PANTHER" id="PTHR30255">
    <property type="entry name" value="SINGLE-STRANDED-DNA-SPECIFIC EXONUCLEASE RECJ"/>
    <property type="match status" value="1"/>
</dbReference>
<evidence type="ECO:0000259" key="1">
    <source>
        <dbReference type="Pfam" id="PF01368"/>
    </source>
</evidence>
<protein>
    <submittedName>
        <fullName evidence="4">Putative DHH family protein</fullName>
    </submittedName>
</protein>
<dbReference type="Gene3D" id="3.90.1640.30">
    <property type="match status" value="1"/>
</dbReference>
<gene>
    <name evidence="4" type="ORF">MM171A02098_0008</name>
</gene>
<dbReference type="InterPro" id="IPR003156">
    <property type="entry name" value="DHHA1_dom"/>
</dbReference>
<name>A0A6M3M080_9ZZZZ</name>
<dbReference type="GO" id="GO:0004527">
    <property type="term" value="F:exonuclease activity"/>
    <property type="evidence" value="ECO:0007669"/>
    <property type="project" value="UniProtKB-KW"/>
</dbReference>
<dbReference type="EMBL" id="MT143563">
    <property type="protein sequence ID" value="QJA98228.1"/>
    <property type="molecule type" value="Genomic_DNA"/>
</dbReference>
<dbReference type="AlphaFoldDB" id="A0A6M3M080"/>
<dbReference type="Gene3D" id="3.10.310.30">
    <property type="match status" value="1"/>
</dbReference>
<feature type="domain" description="DHHA1" evidence="2">
    <location>
        <begin position="356"/>
        <end position="451"/>
    </location>
</feature>
<dbReference type="PANTHER" id="PTHR30255:SF3">
    <property type="entry name" value="SINGLE-STRANDED-DNA-SPECIFIC EXONUCLEASE RECJ"/>
    <property type="match status" value="1"/>
</dbReference>
<dbReference type="InterPro" id="IPR051673">
    <property type="entry name" value="SSDNA_exonuclease_RecJ"/>
</dbReference>
<proteinExistence type="predicted"/>